<dbReference type="PROSITE" id="PS00478">
    <property type="entry name" value="LIM_DOMAIN_1"/>
    <property type="match status" value="2"/>
</dbReference>
<keyword evidence="2" id="KW-0217">Developmental protein</keyword>
<comment type="subcellular location">
    <subcellularLocation>
        <location evidence="1 15 17">Nucleus</location>
    </subcellularLocation>
</comment>
<dbReference type="PANTHER" id="PTHR24204">
    <property type="entry name" value="INSULIN GENE ENHANCER PROTEIN"/>
    <property type="match status" value="1"/>
</dbReference>
<sequence>MTADTQPPPQPKRKRRVSVCVGCGSQIQDQFILRVAPDLEWHASCLKCADCNQHLDESCTCFVKDGKTYCRRDYTRIFGAKCGKCNQSFGKSDFVMRARNKVYHIDCFRCVACSRQLIPGDEFAIRDDELFCKADHDVVERSCSKENGNGSSEEDSPKSSKIRKINNDDNNNNNNSNEISKNGLHLAGRAEQVSSGKGGGLRSHSIHKNEQKPTRVRTVLNEKQLHTLRTCYNANPRPDALMKEQLVEMTGLSPRVIRVWFQNKRCKDKKRSIMMKQIQQQQQEKNGGRLHGPLQGVPMVASSPVRHESPMQANAVEVQSYQPPWKALSDFAMQSELEHPPFQQLMNSFDTMDSDDTSPYPNEIYSDGYGSAWISGEMHDGNISDSECGESPSEMSSPLSQ</sequence>
<feature type="domain" description="LIM zinc-binding" evidence="19">
    <location>
        <begin position="81"/>
        <end position="142"/>
    </location>
</feature>
<feature type="region of interest" description="Disordered" evidence="18">
    <location>
        <begin position="142"/>
        <end position="215"/>
    </location>
</feature>
<evidence type="ECO:0000256" key="15">
    <source>
        <dbReference type="PROSITE-ProRule" id="PRU00108"/>
    </source>
</evidence>
<evidence type="ECO:0000256" key="11">
    <source>
        <dbReference type="ARBA" id="ARBA00023159"/>
    </source>
</evidence>
<keyword evidence="4" id="KW-0677">Repeat</keyword>
<keyword evidence="8 16" id="KW-0440">LIM domain</keyword>
<dbReference type="SUPFAM" id="SSF57716">
    <property type="entry name" value="Glucocorticoid receptor-like (DNA-binding domain)"/>
    <property type="match status" value="2"/>
</dbReference>
<evidence type="ECO:0000256" key="4">
    <source>
        <dbReference type="ARBA" id="ARBA00022737"/>
    </source>
</evidence>
<evidence type="ECO:0000256" key="1">
    <source>
        <dbReference type="ARBA" id="ARBA00004123"/>
    </source>
</evidence>
<evidence type="ECO:0000259" key="19">
    <source>
        <dbReference type="PROSITE" id="PS50023"/>
    </source>
</evidence>
<evidence type="ECO:0000256" key="14">
    <source>
        <dbReference type="ARBA" id="ARBA00041167"/>
    </source>
</evidence>
<dbReference type="GO" id="GO:0005634">
    <property type="term" value="C:nucleus"/>
    <property type="evidence" value="ECO:0007669"/>
    <property type="project" value="UniProtKB-SubCell"/>
</dbReference>
<evidence type="ECO:0000256" key="6">
    <source>
        <dbReference type="ARBA" id="ARBA00022833"/>
    </source>
</evidence>
<dbReference type="Proteomes" id="UP001186944">
    <property type="component" value="Unassembled WGS sequence"/>
</dbReference>
<comment type="caution">
    <text evidence="21">The sequence shown here is derived from an EMBL/GenBank/DDBJ whole genome shotgun (WGS) entry which is preliminary data.</text>
</comment>
<evidence type="ECO:0000256" key="18">
    <source>
        <dbReference type="SAM" id="MobiDB-lite"/>
    </source>
</evidence>
<dbReference type="Pfam" id="PF00412">
    <property type="entry name" value="LIM"/>
    <property type="match status" value="2"/>
</dbReference>
<dbReference type="InterPro" id="IPR047244">
    <property type="entry name" value="ISL1/2-like_LIM1"/>
</dbReference>
<keyword evidence="13 15" id="KW-0539">Nucleus</keyword>
<keyword evidence="9 15" id="KW-0238">DNA-binding</keyword>
<dbReference type="PANTHER" id="PTHR24204:SF8">
    <property type="entry name" value="TAILUP, ISOFORM A"/>
    <property type="match status" value="1"/>
</dbReference>
<dbReference type="Pfam" id="PF00046">
    <property type="entry name" value="Homeodomain"/>
    <property type="match status" value="1"/>
</dbReference>
<feature type="region of interest" description="Disordered" evidence="18">
    <location>
        <begin position="376"/>
        <end position="401"/>
    </location>
</feature>
<dbReference type="InterPro" id="IPR001781">
    <property type="entry name" value="Znf_LIM"/>
</dbReference>
<keyword evidence="11" id="KW-0010">Activator</keyword>
<dbReference type="PROSITE" id="PS50023">
    <property type="entry name" value="LIM_DOMAIN_2"/>
    <property type="match status" value="2"/>
</dbReference>
<reference evidence="21" key="1">
    <citation type="submission" date="2019-08" db="EMBL/GenBank/DDBJ databases">
        <title>The improved chromosome-level genome for the pearl oyster Pinctada fucata martensii using PacBio sequencing and Hi-C.</title>
        <authorList>
            <person name="Zheng Z."/>
        </authorList>
    </citation>
    <scope>NUCLEOTIDE SEQUENCE</scope>
    <source>
        <strain evidence="21">ZZ-2019</strain>
        <tissue evidence="21">Adductor muscle</tissue>
    </source>
</reference>
<dbReference type="SMART" id="SM00389">
    <property type="entry name" value="HOX"/>
    <property type="match status" value="1"/>
</dbReference>
<evidence type="ECO:0000256" key="17">
    <source>
        <dbReference type="RuleBase" id="RU000682"/>
    </source>
</evidence>
<keyword evidence="10 15" id="KW-0371">Homeobox</keyword>
<keyword evidence="6 16" id="KW-0862">Zinc</keyword>
<dbReference type="GO" id="GO:0045944">
    <property type="term" value="P:positive regulation of transcription by RNA polymerase II"/>
    <property type="evidence" value="ECO:0007669"/>
    <property type="project" value="InterPro"/>
</dbReference>
<keyword evidence="3 16" id="KW-0479">Metal-binding</keyword>
<evidence type="ECO:0000256" key="2">
    <source>
        <dbReference type="ARBA" id="ARBA00022473"/>
    </source>
</evidence>
<dbReference type="FunFam" id="1.10.10.60:FF:000041">
    <property type="entry name" value="insulin gene enhancer protein ISL-1"/>
    <property type="match status" value="1"/>
</dbReference>
<dbReference type="AlphaFoldDB" id="A0AA89BX25"/>
<dbReference type="Gene3D" id="2.10.110.10">
    <property type="entry name" value="Cysteine Rich Protein"/>
    <property type="match status" value="2"/>
</dbReference>
<dbReference type="InterPro" id="IPR047169">
    <property type="entry name" value="ISL1/2-like"/>
</dbReference>
<organism evidence="21 22">
    <name type="scientific">Pinctada imbricata</name>
    <name type="common">Atlantic pearl-oyster</name>
    <name type="synonym">Pinctada martensii</name>
    <dbReference type="NCBI Taxonomy" id="66713"/>
    <lineage>
        <taxon>Eukaryota</taxon>
        <taxon>Metazoa</taxon>
        <taxon>Spiralia</taxon>
        <taxon>Lophotrochozoa</taxon>
        <taxon>Mollusca</taxon>
        <taxon>Bivalvia</taxon>
        <taxon>Autobranchia</taxon>
        <taxon>Pteriomorphia</taxon>
        <taxon>Pterioida</taxon>
        <taxon>Pterioidea</taxon>
        <taxon>Pteriidae</taxon>
        <taxon>Pinctada</taxon>
    </lineage>
</organism>
<evidence type="ECO:0000256" key="5">
    <source>
        <dbReference type="ARBA" id="ARBA00022782"/>
    </source>
</evidence>
<dbReference type="GO" id="GO:0003677">
    <property type="term" value="F:DNA binding"/>
    <property type="evidence" value="ECO:0007669"/>
    <property type="project" value="UniProtKB-UniRule"/>
</dbReference>
<dbReference type="SUPFAM" id="SSF46689">
    <property type="entry name" value="Homeodomain-like"/>
    <property type="match status" value="1"/>
</dbReference>
<dbReference type="InterPro" id="IPR017970">
    <property type="entry name" value="Homeobox_CS"/>
</dbReference>
<dbReference type="InterPro" id="IPR009057">
    <property type="entry name" value="Homeodomain-like_sf"/>
</dbReference>
<evidence type="ECO:0000259" key="20">
    <source>
        <dbReference type="PROSITE" id="PS50071"/>
    </source>
</evidence>
<evidence type="ECO:0000256" key="7">
    <source>
        <dbReference type="ARBA" id="ARBA00023015"/>
    </source>
</evidence>
<evidence type="ECO:0000256" key="8">
    <source>
        <dbReference type="ARBA" id="ARBA00023038"/>
    </source>
</evidence>
<protein>
    <recommendedName>
        <fullName evidence="14">Insulin gene enhancer protein ISL-1</fullName>
    </recommendedName>
</protein>
<keyword evidence="12" id="KW-0804">Transcription</keyword>
<dbReference type="EMBL" id="VSWD01000007">
    <property type="protein sequence ID" value="KAK3097619.1"/>
    <property type="molecule type" value="Genomic_DNA"/>
</dbReference>
<dbReference type="GO" id="GO:0007409">
    <property type="term" value="P:axonogenesis"/>
    <property type="evidence" value="ECO:0007669"/>
    <property type="project" value="TreeGrafter"/>
</dbReference>
<keyword evidence="7" id="KW-0805">Transcription regulation</keyword>
<gene>
    <name evidence="21" type="ORF">FSP39_011455</name>
</gene>
<evidence type="ECO:0000256" key="10">
    <source>
        <dbReference type="ARBA" id="ARBA00023155"/>
    </source>
</evidence>
<name>A0AA89BX25_PINIB</name>
<dbReference type="PROSITE" id="PS50071">
    <property type="entry name" value="HOMEOBOX_2"/>
    <property type="match status" value="1"/>
</dbReference>
<evidence type="ECO:0000256" key="3">
    <source>
        <dbReference type="ARBA" id="ARBA00022723"/>
    </source>
</evidence>
<evidence type="ECO:0000256" key="9">
    <source>
        <dbReference type="ARBA" id="ARBA00023125"/>
    </source>
</evidence>
<evidence type="ECO:0000313" key="22">
    <source>
        <dbReference type="Proteomes" id="UP001186944"/>
    </source>
</evidence>
<feature type="compositionally biased region" description="Low complexity" evidence="18">
    <location>
        <begin position="168"/>
        <end position="182"/>
    </location>
</feature>
<dbReference type="CDD" id="cd09374">
    <property type="entry name" value="LIM2_Isl"/>
    <property type="match status" value="1"/>
</dbReference>
<dbReference type="Gene3D" id="1.10.10.60">
    <property type="entry name" value="Homeodomain-like"/>
    <property type="match status" value="1"/>
</dbReference>
<evidence type="ECO:0000256" key="16">
    <source>
        <dbReference type="PROSITE-ProRule" id="PRU00125"/>
    </source>
</evidence>
<dbReference type="PROSITE" id="PS00027">
    <property type="entry name" value="HOMEOBOX_1"/>
    <property type="match status" value="1"/>
</dbReference>
<dbReference type="CDD" id="cd00086">
    <property type="entry name" value="homeodomain"/>
    <property type="match status" value="1"/>
</dbReference>
<keyword evidence="22" id="KW-1185">Reference proteome</keyword>
<dbReference type="GO" id="GO:0048665">
    <property type="term" value="P:neuron fate specification"/>
    <property type="evidence" value="ECO:0007669"/>
    <property type="project" value="InterPro"/>
</dbReference>
<evidence type="ECO:0000256" key="12">
    <source>
        <dbReference type="ARBA" id="ARBA00023163"/>
    </source>
</evidence>
<dbReference type="FunFam" id="2.10.110.10:FF:000056">
    <property type="entry name" value="insulin gene enhancer protein ISL-1"/>
    <property type="match status" value="1"/>
</dbReference>
<evidence type="ECO:0000313" key="21">
    <source>
        <dbReference type="EMBL" id="KAK3097619.1"/>
    </source>
</evidence>
<dbReference type="FunFam" id="2.10.110.10:FF:000034">
    <property type="entry name" value="Insulin gene enhancer protein ISL"/>
    <property type="match status" value="1"/>
</dbReference>
<feature type="domain" description="LIM zinc-binding" evidence="19">
    <location>
        <begin position="18"/>
        <end position="80"/>
    </location>
</feature>
<dbReference type="CDD" id="cd09366">
    <property type="entry name" value="LIM1_Isl"/>
    <property type="match status" value="1"/>
</dbReference>
<feature type="domain" description="Homeobox" evidence="20">
    <location>
        <begin position="211"/>
        <end position="271"/>
    </location>
</feature>
<dbReference type="InterPro" id="IPR001356">
    <property type="entry name" value="HD"/>
</dbReference>
<dbReference type="GO" id="GO:0046872">
    <property type="term" value="F:metal ion binding"/>
    <property type="evidence" value="ECO:0007669"/>
    <property type="project" value="UniProtKB-KW"/>
</dbReference>
<dbReference type="GO" id="GO:0000981">
    <property type="term" value="F:DNA-binding transcription factor activity, RNA polymerase II-specific"/>
    <property type="evidence" value="ECO:0007669"/>
    <property type="project" value="InterPro"/>
</dbReference>
<keyword evidence="5" id="KW-0221">Differentiation</keyword>
<proteinExistence type="predicted"/>
<dbReference type="SMART" id="SM00132">
    <property type="entry name" value="LIM"/>
    <property type="match status" value="2"/>
</dbReference>
<evidence type="ECO:0000256" key="13">
    <source>
        <dbReference type="ARBA" id="ARBA00023242"/>
    </source>
</evidence>
<accession>A0AA89BX25</accession>
<feature type="DNA-binding region" description="Homeobox" evidence="15">
    <location>
        <begin position="213"/>
        <end position="272"/>
    </location>
</feature>